<dbReference type="OrthoDB" id="9794403at2"/>
<dbReference type="SUPFAM" id="SSF143422">
    <property type="entry name" value="Transposase IS200-like"/>
    <property type="match status" value="1"/>
</dbReference>
<evidence type="ECO:0000313" key="3">
    <source>
        <dbReference type="Proteomes" id="UP000004259"/>
    </source>
</evidence>
<dbReference type="InterPro" id="IPR052715">
    <property type="entry name" value="RAYT_transposase"/>
</dbReference>
<dbReference type="RefSeq" id="WP_002853025.1">
    <property type="nucleotide sequence ID" value="NZ_ADKM02000130.1"/>
</dbReference>
<proteinExistence type="predicted"/>
<dbReference type="InterPro" id="IPR036515">
    <property type="entry name" value="Transposase_17_sf"/>
</dbReference>
<protein>
    <recommendedName>
        <fullName evidence="1">Transposase IS200-like domain-containing protein</fullName>
    </recommendedName>
</protein>
<evidence type="ECO:0000313" key="2">
    <source>
        <dbReference type="EMBL" id="EGC01453.1"/>
    </source>
</evidence>
<dbReference type="Pfam" id="PF01797">
    <property type="entry name" value="Y1_Tnp"/>
    <property type="match status" value="1"/>
</dbReference>
<organism evidence="2 3">
    <name type="scientific">Ruminococcus albus 8</name>
    <dbReference type="NCBI Taxonomy" id="246199"/>
    <lineage>
        <taxon>Bacteria</taxon>
        <taxon>Bacillati</taxon>
        <taxon>Bacillota</taxon>
        <taxon>Clostridia</taxon>
        <taxon>Eubacteriales</taxon>
        <taxon>Oscillospiraceae</taxon>
        <taxon>Ruminococcus</taxon>
    </lineage>
</organism>
<dbReference type="SMART" id="SM01321">
    <property type="entry name" value="Y1_Tnp"/>
    <property type="match status" value="1"/>
</dbReference>
<reference evidence="2 3" key="1">
    <citation type="submission" date="2011-02" db="EMBL/GenBank/DDBJ databases">
        <authorList>
            <person name="Nelson K.E."/>
            <person name="Sutton G."/>
            <person name="Torralba M."/>
            <person name="Durkin S."/>
            <person name="Harkins D."/>
            <person name="Montgomery R."/>
            <person name="Ziemer C."/>
            <person name="Klaassens E."/>
            <person name="Ocuiv P."/>
            <person name="Morrison M."/>
        </authorList>
    </citation>
    <scope>NUCLEOTIDE SEQUENCE [LARGE SCALE GENOMIC DNA]</scope>
    <source>
        <strain evidence="2 3">8</strain>
    </source>
</reference>
<dbReference type="GO" id="GO:0043565">
    <property type="term" value="F:sequence-specific DNA binding"/>
    <property type="evidence" value="ECO:0007669"/>
    <property type="project" value="TreeGrafter"/>
</dbReference>
<dbReference type="PANTHER" id="PTHR36966">
    <property type="entry name" value="REP-ASSOCIATED TYROSINE TRANSPOSASE"/>
    <property type="match status" value="1"/>
</dbReference>
<feature type="domain" description="Transposase IS200-like" evidence="1">
    <location>
        <begin position="17"/>
        <end position="166"/>
    </location>
</feature>
<dbReference type="GO" id="GO:0006313">
    <property type="term" value="P:DNA transposition"/>
    <property type="evidence" value="ECO:0007669"/>
    <property type="project" value="InterPro"/>
</dbReference>
<accession>E9SHC2</accession>
<sequence length="187" mass="21687">MNYYNRKYPRLKKFDYGKSGYYHVTICTIKRLPILSKIKLEKRSDGVGWGLAPTSADHASVVLSPLGAIAEEQLMALAERFKGITIVRYVIMPDHIHILIGIDNKVGASPHPTLIDVVRTYKSFVTRICNERSNKKGRVIFQRSFYDTVIWNEEQLQQVSEYISRNPDRWAANTERFGKNKYLYIKE</sequence>
<dbReference type="GO" id="GO:0004803">
    <property type="term" value="F:transposase activity"/>
    <property type="evidence" value="ECO:0007669"/>
    <property type="project" value="InterPro"/>
</dbReference>
<dbReference type="Proteomes" id="UP000004259">
    <property type="component" value="Unassembled WGS sequence"/>
</dbReference>
<dbReference type="AlphaFoldDB" id="E9SHC2"/>
<dbReference type="Gene3D" id="3.30.70.1290">
    <property type="entry name" value="Transposase IS200-like"/>
    <property type="match status" value="1"/>
</dbReference>
<dbReference type="PANTHER" id="PTHR36966:SF1">
    <property type="entry name" value="REP-ASSOCIATED TYROSINE TRANSPOSASE"/>
    <property type="match status" value="1"/>
</dbReference>
<evidence type="ECO:0000259" key="1">
    <source>
        <dbReference type="SMART" id="SM01321"/>
    </source>
</evidence>
<name>E9SHC2_RUMAL</name>
<dbReference type="STRING" id="246199.CUS_7650"/>
<gene>
    <name evidence="2" type="ORF">CUS_7650</name>
</gene>
<comment type="caution">
    <text evidence="2">The sequence shown here is derived from an EMBL/GenBank/DDBJ whole genome shotgun (WGS) entry which is preliminary data.</text>
</comment>
<dbReference type="EMBL" id="ADKM02000130">
    <property type="protein sequence ID" value="EGC01453.1"/>
    <property type="molecule type" value="Genomic_DNA"/>
</dbReference>
<dbReference type="InterPro" id="IPR002686">
    <property type="entry name" value="Transposase_17"/>
</dbReference>
<keyword evidence="3" id="KW-1185">Reference proteome</keyword>
<dbReference type="eggNOG" id="COG1943">
    <property type="taxonomic scope" value="Bacteria"/>
</dbReference>